<keyword evidence="3" id="KW-0804">Transcription</keyword>
<dbReference type="Pfam" id="PF13377">
    <property type="entry name" value="Peripla_BP_3"/>
    <property type="match status" value="1"/>
</dbReference>
<proteinExistence type="predicted"/>
<dbReference type="PRINTS" id="PR00036">
    <property type="entry name" value="HTHLACI"/>
</dbReference>
<feature type="domain" description="HTH lacI-type" evidence="4">
    <location>
        <begin position="10"/>
        <end position="64"/>
    </location>
</feature>
<evidence type="ECO:0000313" key="6">
    <source>
        <dbReference type="Proteomes" id="UP001501690"/>
    </source>
</evidence>
<dbReference type="Gene3D" id="1.10.260.40">
    <property type="entry name" value="lambda repressor-like DNA-binding domains"/>
    <property type="match status" value="1"/>
</dbReference>
<dbReference type="InterPro" id="IPR028082">
    <property type="entry name" value="Peripla_BP_I"/>
</dbReference>
<dbReference type="InterPro" id="IPR010982">
    <property type="entry name" value="Lambda_DNA-bd_dom_sf"/>
</dbReference>
<evidence type="ECO:0000256" key="3">
    <source>
        <dbReference type="ARBA" id="ARBA00023163"/>
    </source>
</evidence>
<dbReference type="PROSITE" id="PS50932">
    <property type="entry name" value="HTH_LACI_2"/>
    <property type="match status" value="1"/>
</dbReference>
<evidence type="ECO:0000259" key="4">
    <source>
        <dbReference type="PROSITE" id="PS50932"/>
    </source>
</evidence>
<dbReference type="SUPFAM" id="SSF53822">
    <property type="entry name" value="Periplasmic binding protein-like I"/>
    <property type="match status" value="1"/>
</dbReference>
<dbReference type="InterPro" id="IPR000843">
    <property type="entry name" value="HTH_LacI"/>
</dbReference>
<dbReference type="EMBL" id="BAAAPL010000002">
    <property type="protein sequence ID" value="GAA1700440.1"/>
    <property type="molecule type" value="Genomic_DNA"/>
</dbReference>
<keyword evidence="6" id="KW-1185">Reference proteome</keyword>
<dbReference type="RefSeq" id="WP_344071679.1">
    <property type="nucleotide sequence ID" value="NZ_BAAAPL010000002.1"/>
</dbReference>
<dbReference type="SMART" id="SM00354">
    <property type="entry name" value="HTH_LACI"/>
    <property type="match status" value="1"/>
</dbReference>
<dbReference type="Pfam" id="PF00356">
    <property type="entry name" value="LacI"/>
    <property type="match status" value="1"/>
</dbReference>
<dbReference type="SUPFAM" id="SSF47413">
    <property type="entry name" value="lambda repressor-like DNA-binding domains"/>
    <property type="match status" value="1"/>
</dbReference>
<protein>
    <submittedName>
        <fullName evidence="5">LacI family DNA-binding transcriptional regulator</fullName>
    </submittedName>
</protein>
<gene>
    <name evidence="5" type="ORF">GCM10009808_17640</name>
</gene>
<dbReference type="Proteomes" id="UP001501690">
    <property type="component" value="Unassembled WGS sequence"/>
</dbReference>
<organism evidence="5 6">
    <name type="scientific">Microbacterium sediminicola</name>
    <dbReference type="NCBI Taxonomy" id="415210"/>
    <lineage>
        <taxon>Bacteria</taxon>
        <taxon>Bacillati</taxon>
        <taxon>Actinomycetota</taxon>
        <taxon>Actinomycetes</taxon>
        <taxon>Micrococcales</taxon>
        <taxon>Microbacteriaceae</taxon>
        <taxon>Microbacterium</taxon>
    </lineage>
</organism>
<dbReference type="Gene3D" id="3.40.50.2300">
    <property type="match status" value="2"/>
</dbReference>
<evidence type="ECO:0000256" key="1">
    <source>
        <dbReference type="ARBA" id="ARBA00023015"/>
    </source>
</evidence>
<sequence length="336" mass="34450">MTDATAPRPAGVRDVARVAGVSTQTVSRVINDHPNIRVETRERVLAAIAELDYRVNNAARTLGTASTRTIGVIASDAELYGPAVAIAALEQAARDGGRWIATAHADASDPLAVADAAQNLLAQGVDGIIVVAAHARTLPVLEAADLGVPFAAMHAGSGADAQADAAATVVSHLVDLGHRRIGRLAGPEDWLEESARATGHTHGLEAHRLRSAALWRGDWSARSAAHVAAQVALAVRTGAVTAVAAANDQMALGLIAGLRAQGIRVPEDVSVTGFDDNPDAAYYVPALTTVRIDIAGEAQRCVGEVISGTVPVTSANALSVADAPRLVVRDSTSGAT</sequence>
<reference evidence="6" key="1">
    <citation type="journal article" date="2019" name="Int. J. Syst. Evol. Microbiol.">
        <title>The Global Catalogue of Microorganisms (GCM) 10K type strain sequencing project: providing services to taxonomists for standard genome sequencing and annotation.</title>
        <authorList>
            <consortium name="The Broad Institute Genomics Platform"/>
            <consortium name="The Broad Institute Genome Sequencing Center for Infectious Disease"/>
            <person name="Wu L."/>
            <person name="Ma J."/>
        </authorList>
    </citation>
    <scope>NUCLEOTIDE SEQUENCE [LARGE SCALE GENOMIC DNA]</scope>
    <source>
        <strain evidence="6">JCM 15577</strain>
    </source>
</reference>
<dbReference type="CDD" id="cd01392">
    <property type="entry name" value="HTH_LacI"/>
    <property type="match status" value="1"/>
</dbReference>
<name>A0ABP4U8T3_9MICO</name>
<dbReference type="GO" id="GO:0003677">
    <property type="term" value="F:DNA binding"/>
    <property type="evidence" value="ECO:0007669"/>
    <property type="project" value="UniProtKB-KW"/>
</dbReference>
<accession>A0ABP4U8T3</accession>
<dbReference type="PROSITE" id="PS00356">
    <property type="entry name" value="HTH_LACI_1"/>
    <property type="match status" value="1"/>
</dbReference>
<dbReference type="InterPro" id="IPR046335">
    <property type="entry name" value="LacI/GalR-like_sensor"/>
</dbReference>
<comment type="caution">
    <text evidence="5">The sequence shown here is derived from an EMBL/GenBank/DDBJ whole genome shotgun (WGS) entry which is preliminary data.</text>
</comment>
<keyword evidence="1" id="KW-0805">Transcription regulation</keyword>
<dbReference type="PANTHER" id="PTHR30146">
    <property type="entry name" value="LACI-RELATED TRANSCRIPTIONAL REPRESSOR"/>
    <property type="match status" value="1"/>
</dbReference>
<evidence type="ECO:0000313" key="5">
    <source>
        <dbReference type="EMBL" id="GAA1700440.1"/>
    </source>
</evidence>
<keyword evidence="2 5" id="KW-0238">DNA-binding</keyword>
<evidence type="ECO:0000256" key="2">
    <source>
        <dbReference type="ARBA" id="ARBA00023125"/>
    </source>
</evidence>
<dbReference type="PANTHER" id="PTHR30146:SF109">
    <property type="entry name" value="HTH-TYPE TRANSCRIPTIONAL REGULATOR GALS"/>
    <property type="match status" value="1"/>
</dbReference>